<dbReference type="InterPro" id="IPR012869">
    <property type="entry name" value="RHH_5"/>
</dbReference>
<evidence type="ECO:0000313" key="3">
    <source>
        <dbReference type="Proteomes" id="UP000010471"/>
    </source>
</evidence>
<dbReference type="Pfam" id="PF07878">
    <property type="entry name" value="RHH_5"/>
    <property type="match status" value="1"/>
</dbReference>
<sequence length="74" mass="8329">MYDEGGLDEIEPVSKRVFLTLPDLVYEKLERWANYQGRPVANLAAYIVEKAMEEAEAEGKIPLPPKKQPPAEKG</sequence>
<organism evidence="2 3">
    <name type="scientific">Allocoleopsis franciscana PCC 7113</name>
    <dbReference type="NCBI Taxonomy" id="1173027"/>
    <lineage>
        <taxon>Bacteria</taxon>
        <taxon>Bacillati</taxon>
        <taxon>Cyanobacteriota</taxon>
        <taxon>Cyanophyceae</taxon>
        <taxon>Coleofasciculales</taxon>
        <taxon>Coleofasciculaceae</taxon>
        <taxon>Allocoleopsis</taxon>
        <taxon>Allocoleopsis franciscana</taxon>
    </lineage>
</organism>
<gene>
    <name evidence="2" type="ORF">Mic7113_3484</name>
</gene>
<dbReference type="eggNOG" id="ENOG5033ADX">
    <property type="taxonomic scope" value="Bacteria"/>
</dbReference>
<evidence type="ECO:0000313" key="2">
    <source>
        <dbReference type="EMBL" id="AFZ19212.1"/>
    </source>
</evidence>
<name>K9WI68_9CYAN</name>
<proteinExistence type="predicted"/>
<keyword evidence="3" id="KW-1185">Reference proteome</keyword>
<reference evidence="2 3" key="1">
    <citation type="submission" date="2012-06" db="EMBL/GenBank/DDBJ databases">
        <title>Finished chromosome of genome of Microcoleus sp. PCC 7113.</title>
        <authorList>
            <consortium name="US DOE Joint Genome Institute"/>
            <person name="Gugger M."/>
            <person name="Coursin T."/>
            <person name="Rippka R."/>
            <person name="Tandeau De Marsac N."/>
            <person name="Huntemann M."/>
            <person name="Wei C.-L."/>
            <person name="Han J."/>
            <person name="Detter J.C."/>
            <person name="Han C."/>
            <person name="Tapia R."/>
            <person name="Chen A."/>
            <person name="Kyrpides N."/>
            <person name="Mavromatis K."/>
            <person name="Markowitz V."/>
            <person name="Szeto E."/>
            <person name="Ivanova N."/>
            <person name="Pagani I."/>
            <person name="Pati A."/>
            <person name="Goodwin L."/>
            <person name="Nordberg H.P."/>
            <person name="Cantor M.N."/>
            <person name="Hua S.X."/>
            <person name="Woyke T."/>
            <person name="Kerfeld C.A."/>
        </authorList>
    </citation>
    <scope>NUCLEOTIDE SEQUENCE [LARGE SCALE GENOMIC DNA]</scope>
    <source>
        <strain evidence="2 3">PCC 7113</strain>
    </source>
</reference>
<dbReference type="HOGENOM" id="CLU_200468_0_0_3"/>
<evidence type="ECO:0000259" key="1">
    <source>
        <dbReference type="Pfam" id="PF07878"/>
    </source>
</evidence>
<dbReference type="KEGG" id="mic:Mic7113_3484"/>
<protein>
    <recommendedName>
        <fullName evidence="1">CopG-like ribbon-helix-helix domain-containing protein</fullName>
    </recommendedName>
</protein>
<feature type="domain" description="CopG-like ribbon-helix-helix" evidence="1">
    <location>
        <begin position="14"/>
        <end position="56"/>
    </location>
</feature>
<dbReference type="RefSeq" id="WP_015183354.1">
    <property type="nucleotide sequence ID" value="NC_019738.1"/>
</dbReference>
<dbReference type="AlphaFoldDB" id="K9WI68"/>
<accession>K9WI68</accession>
<dbReference type="EMBL" id="CP003630">
    <property type="protein sequence ID" value="AFZ19212.1"/>
    <property type="molecule type" value="Genomic_DNA"/>
</dbReference>
<dbReference type="Proteomes" id="UP000010471">
    <property type="component" value="Chromosome"/>
</dbReference>